<dbReference type="EMBL" id="BAAAIZ010000003">
    <property type="protein sequence ID" value="GAA1414526.1"/>
    <property type="molecule type" value="Genomic_DNA"/>
</dbReference>
<organism evidence="2 3">
    <name type="scientific">Streptomyces thermospinosisporus</name>
    <dbReference type="NCBI Taxonomy" id="161482"/>
    <lineage>
        <taxon>Bacteria</taxon>
        <taxon>Bacillati</taxon>
        <taxon>Actinomycetota</taxon>
        <taxon>Actinomycetes</taxon>
        <taxon>Kitasatosporales</taxon>
        <taxon>Streptomycetaceae</taxon>
        <taxon>Streptomyces</taxon>
    </lineage>
</organism>
<keyword evidence="3" id="KW-1185">Reference proteome</keyword>
<dbReference type="Proteomes" id="UP001500973">
    <property type="component" value="Unassembled WGS sequence"/>
</dbReference>
<comment type="caution">
    <text evidence="2">The sequence shown here is derived from an EMBL/GenBank/DDBJ whole genome shotgun (WGS) entry which is preliminary data.</text>
</comment>
<sequence>MAHEVQTPFGFRLPEQPGIHEVWFQLYQAGRLIQVAALKIEVQAAPDIPAAGELDETSRTPGTEGEDATDA</sequence>
<evidence type="ECO:0000256" key="1">
    <source>
        <dbReference type="SAM" id="MobiDB-lite"/>
    </source>
</evidence>
<evidence type="ECO:0000313" key="3">
    <source>
        <dbReference type="Proteomes" id="UP001500973"/>
    </source>
</evidence>
<reference evidence="3" key="1">
    <citation type="journal article" date="2019" name="Int. J. Syst. Evol. Microbiol.">
        <title>The Global Catalogue of Microorganisms (GCM) 10K type strain sequencing project: providing services to taxonomists for standard genome sequencing and annotation.</title>
        <authorList>
            <consortium name="The Broad Institute Genomics Platform"/>
            <consortium name="The Broad Institute Genome Sequencing Center for Infectious Disease"/>
            <person name="Wu L."/>
            <person name="Ma J."/>
        </authorList>
    </citation>
    <scope>NUCLEOTIDE SEQUENCE [LARGE SCALE GENOMIC DNA]</scope>
    <source>
        <strain evidence="3">JCM 11756</strain>
    </source>
</reference>
<proteinExistence type="predicted"/>
<name>A0ABP4JA79_9ACTN</name>
<accession>A0ABP4JA79</accession>
<evidence type="ECO:0000313" key="2">
    <source>
        <dbReference type="EMBL" id="GAA1414526.1"/>
    </source>
</evidence>
<protein>
    <submittedName>
        <fullName evidence="2">Uncharacterized protein</fullName>
    </submittedName>
</protein>
<gene>
    <name evidence="2" type="ORF">GCM10009601_02480</name>
</gene>
<feature type="region of interest" description="Disordered" evidence="1">
    <location>
        <begin position="48"/>
        <end position="71"/>
    </location>
</feature>